<dbReference type="InterPro" id="IPR001012">
    <property type="entry name" value="UBX_dom"/>
</dbReference>
<comment type="subunit">
    <text evidence="6">Interacts with GNA12, GNA13, RND1, RND2 and RND3.</text>
</comment>
<evidence type="ECO:0000256" key="5">
    <source>
        <dbReference type="ARBA" id="ARBA00059434"/>
    </source>
</evidence>
<comment type="function">
    <text evidence="5">May be involved in the reorganization of actin cytoskeleton mediated by RND1, RND2 and RND3. Promotes RHOA activation mediated by GNA12 and GNA13.</text>
</comment>
<dbReference type="Gene3D" id="3.10.20.90">
    <property type="entry name" value="Phosphatidylinositol 3-kinase Catalytic Subunit, Chain A, domain 1"/>
    <property type="match status" value="1"/>
</dbReference>
<feature type="compositionally biased region" description="Low complexity" evidence="10">
    <location>
        <begin position="380"/>
        <end position="399"/>
    </location>
</feature>
<feature type="compositionally biased region" description="Polar residues" evidence="10">
    <location>
        <begin position="311"/>
        <end position="322"/>
    </location>
</feature>
<evidence type="ECO:0000256" key="8">
    <source>
        <dbReference type="ARBA" id="ARBA00075811"/>
    </source>
</evidence>
<dbReference type="GO" id="GO:0043130">
    <property type="term" value="F:ubiquitin binding"/>
    <property type="evidence" value="ECO:0007669"/>
    <property type="project" value="TreeGrafter"/>
</dbReference>
<evidence type="ECO:0000256" key="10">
    <source>
        <dbReference type="SAM" id="MobiDB-lite"/>
    </source>
</evidence>
<dbReference type="PROSITE" id="PS50033">
    <property type="entry name" value="UBX"/>
    <property type="match status" value="1"/>
</dbReference>
<dbReference type="EMBL" id="JARAKH010000023">
    <property type="protein sequence ID" value="KAK8392080.1"/>
    <property type="molecule type" value="Genomic_DNA"/>
</dbReference>
<evidence type="ECO:0000256" key="3">
    <source>
        <dbReference type="ARBA" id="ARBA00023054"/>
    </source>
</evidence>
<accession>A0AAW0TWN4</accession>
<comment type="subcellular location">
    <subcellularLocation>
        <location evidence="1">Cytoplasm</location>
        <location evidence="1">Cytoskeleton</location>
    </subcellularLocation>
</comment>
<dbReference type="Pfam" id="PF00789">
    <property type="entry name" value="UBX"/>
    <property type="match status" value="1"/>
</dbReference>
<evidence type="ECO:0000256" key="2">
    <source>
        <dbReference type="ARBA" id="ARBA00022490"/>
    </source>
</evidence>
<dbReference type="SUPFAM" id="SSF54236">
    <property type="entry name" value="Ubiquitin-like"/>
    <property type="match status" value="1"/>
</dbReference>
<evidence type="ECO:0000259" key="11">
    <source>
        <dbReference type="PROSITE" id="PS50033"/>
    </source>
</evidence>
<name>A0AAW0TWN4_SCYPA</name>
<evidence type="ECO:0000256" key="9">
    <source>
        <dbReference type="ARBA" id="ARBA00081109"/>
    </source>
</evidence>
<dbReference type="InterPro" id="IPR012989">
    <property type="entry name" value="SEP_domain"/>
</dbReference>
<feature type="compositionally biased region" description="Pro residues" evidence="10">
    <location>
        <begin position="742"/>
        <end position="761"/>
    </location>
</feature>
<feature type="region of interest" description="Disordered" evidence="10">
    <location>
        <begin position="714"/>
        <end position="776"/>
    </location>
</feature>
<evidence type="ECO:0000256" key="1">
    <source>
        <dbReference type="ARBA" id="ARBA00004245"/>
    </source>
</evidence>
<feature type="domain" description="UBX" evidence="11">
    <location>
        <begin position="613"/>
        <end position="689"/>
    </location>
</feature>
<comment type="caution">
    <text evidence="13">The sequence shown here is derived from an EMBL/GenBank/DDBJ whole genome shotgun (WGS) entry which is preliminary data.</text>
</comment>
<dbReference type="AlphaFoldDB" id="A0AAW0TWN4"/>
<dbReference type="SMART" id="SM00166">
    <property type="entry name" value="UBX"/>
    <property type="match status" value="1"/>
</dbReference>
<dbReference type="FunFam" id="3.30.420.210:FF:000003">
    <property type="entry name" value="UBX domain protein 11"/>
    <property type="match status" value="1"/>
</dbReference>
<proteinExistence type="predicted"/>
<keyword evidence="2" id="KW-0963">Cytoplasm</keyword>
<feature type="compositionally biased region" description="Low complexity" evidence="10">
    <location>
        <begin position="251"/>
        <end position="265"/>
    </location>
</feature>
<feature type="region of interest" description="Disordered" evidence="10">
    <location>
        <begin position="598"/>
        <end position="617"/>
    </location>
</feature>
<reference evidence="13 14" key="1">
    <citation type="submission" date="2023-03" db="EMBL/GenBank/DDBJ databases">
        <title>High-quality genome of Scylla paramamosain provides insights in environmental adaptation.</title>
        <authorList>
            <person name="Zhang L."/>
        </authorList>
    </citation>
    <scope>NUCLEOTIDE SEQUENCE [LARGE SCALE GENOMIC DNA]</scope>
    <source>
        <strain evidence="13">LZ_2023a</strain>
        <tissue evidence="13">Muscle</tissue>
    </source>
</reference>
<keyword evidence="14" id="KW-1185">Reference proteome</keyword>
<feature type="compositionally biased region" description="Low complexity" evidence="10">
    <location>
        <begin position="718"/>
        <end position="727"/>
    </location>
</feature>
<evidence type="ECO:0000259" key="12">
    <source>
        <dbReference type="PROSITE" id="PS51399"/>
    </source>
</evidence>
<dbReference type="PROSITE" id="PS51399">
    <property type="entry name" value="SEP"/>
    <property type="match status" value="1"/>
</dbReference>
<feature type="domain" description="SEP" evidence="12">
    <location>
        <begin position="181"/>
        <end position="245"/>
    </location>
</feature>
<dbReference type="InterPro" id="IPR029071">
    <property type="entry name" value="Ubiquitin-like_domsf"/>
</dbReference>
<feature type="compositionally biased region" description="Basic and acidic residues" evidence="10">
    <location>
        <begin position="767"/>
        <end position="776"/>
    </location>
</feature>
<dbReference type="GO" id="GO:0005856">
    <property type="term" value="C:cytoskeleton"/>
    <property type="evidence" value="ECO:0007669"/>
    <property type="project" value="UniProtKB-SubCell"/>
</dbReference>
<evidence type="ECO:0000313" key="14">
    <source>
        <dbReference type="Proteomes" id="UP001487740"/>
    </source>
</evidence>
<evidence type="ECO:0000256" key="6">
    <source>
        <dbReference type="ARBA" id="ARBA00062345"/>
    </source>
</evidence>
<dbReference type="Gene3D" id="3.30.420.210">
    <property type="entry name" value="SEP domain"/>
    <property type="match status" value="1"/>
</dbReference>
<keyword evidence="3" id="KW-0175">Coiled coil</keyword>
<gene>
    <name evidence="13" type="ORF">O3P69_017600</name>
</gene>
<dbReference type="Proteomes" id="UP001487740">
    <property type="component" value="Unassembled WGS sequence"/>
</dbReference>
<evidence type="ECO:0000256" key="7">
    <source>
        <dbReference type="ARBA" id="ARBA00073759"/>
    </source>
</evidence>
<feature type="region of interest" description="Disordered" evidence="10">
    <location>
        <begin position="99"/>
        <end position="121"/>
    </location>
</feature>
<feature type="compositionally biased region" description="Basic and acidic residues" evidence="10">
    <location>
        <begin position="400"/>
        <end position="428"/>
    </location>
</feature>
<organism evidence="13 14">
    <name type="scientific">Scylla paramamosain</name>
    <name type="common">Mud crab</name>
    <dbReference type="NCBI Taxonomy" id="85552"/>
    <lineage>
        <taxon>Eukaryota</taxon>
        <taxon>Metazoa</taxon>
        <taxon>Ecdysozoa</taxon>
        <taxon>Arthropoda</taxon>
        <taxon>Crustacea</taxon>
        <taxon>Multicrustacea</taxon>
        <taxon>Malacostraca</taxon>
        <taxon>Eumalacostraca</taxon>
        <taxon>Eucarida</taxon>
        <taxon>Decapoda</taxon>
        <taxon>Pleocyemata</taxon>
        <taxon>Brachyura</taxon>
        <taxon>Eubrachyura</taxon>
        <taxon>Portunoidea</taxon>
        <taxon>Portunidae</taxon>
        <taxon>Portuninae</taxon>
        <taxon>Scylla</taxon>
    </lineage>
</organism>
<dbReference type="GO" id="GO:0043161">
    <property type="term" value="P:proteasome-mediated ubiquitin-dependent protein catabolic process"/>
    <property type="evidence" value="ECO:0007669"/>
    <property type="project" value="TreeGrafter"/>
</dbReference>
<keyword evidence="4" id="KW-0206">Cytoskeleton</keyword>
<dbReference type="InterPro" id="IPR036241">
    <property type="entry name" value="NSFL1C_SEP_dom_sf"/>
</dbReference>
<dbReference type="SUPFAM" id="SSF102848">
    <property type="entry name" value="NSFL1 (p97 ATPase) cofactor p47, SEP domain"/>
    <property type="match status" value="1"/>
</dbReference>
<feature type="compositionally biased region" description="Basic and acidic residues" evidence="10">
    <location>
        <begin position="323"/>
        <end position="375"/>
    </location>
</feature>
<feature type="region of interest" description="Disordered" evidence="10">
    <location>
        <begin position="236"/>
        <end position="428"/>
    </location>
</feature>
<protein>
    <recommendedName>
        <fullName evidence="7">UBX domain-containing protein 11</fullName>
    </recommendedName>
    <alternativeName>
        <fullName evidence="9">Socius</fullName>
    </alternativeName>
    <alternativeName>
        <fullName evidence="8">UBX domain-containing protein 5</fullName>
    </alternativeName>
</protein>
<feature type="compositionally biased region" description="Basic residues" evidence="10">
    <location>
        <begin position="601"/>
        <end position="612"/>
    </location>
</feature>
<evidence type="ECO:0000256" key="4">
    <source>
        <dbReference type="ARBA" id="ARBA00023212"/>
    </source>
</evidence>
<dbReference type="Pfam" id="PF08059">
    <property type="entry name" value="SEP"/>
    <property type="match status" value="1"/>
</dbReference>
<dbReference type="PANTHER" id="PTHR23333">
    <property type="entry name" value="UBX DOMAIN CONTAINING PROTEIN"/>
    <property type="match status" value="1"/>
</dbReference>
<evidence type="ECO:0000313" key="13">
    <source>
        <dbReference type="EMBL" id="KAK8392080.1"/>
    </source>
</evidence>
<sequence>MEAQLSHARQTLRQRDFHIAVLEEKLRLYMKAEEDAVGSKVGFLDKLKDSRMASVEEKCLKLERQVMEMERFLSEYGMVWCEAEETYLLDNPVNASCSYSSSEATSPNATPSHGQRTHPRVRIKRHRRNHKNKEVRRVVAESTSRSISSEAEPFSLDYEKLLAAITELNIVAQGDAAAEAGESLQLTLYKNGIVVDDGRFRSFETVQTRQFLQDILDGFFPSELQDTYPEGVPIKVRDKRQPRLPPAPADSLTSVTSTLFSSISEPEPRPLDPALPPADLEEPPLAPPSTHSDAGDPSRLCPEVDYRSESSDVSSGRNSLQRGSDKSEGEGKTEGRRGSEGRGGEGRGGSERRGSEGRGSEGGRRGSEGGRRGSELWRPAEAVTPVAAITTAVAAAVGGPRREPRREAEGRRGSDHRTHQCRRGSECRRTSELARTTLDLDLGRRATAKHPLEWNRINRTAFLLTDDTFDSNGNHMRRGSLGVMAGDPYDVESLRKRRTSVEDFLAKVPTCVVKNGKIVNLREEVADMLMGPSRKNSLTLVHTPVLDEAGESQESNETDTQDQHHITTATTITTTDTLHEVTATTAAAAAAVVTTTTTTTPHHHHHHHHHHDHGPTRTTLRIKVENGSETYLIKLKASDTLNTLRSYLKSYRGDNEDFLIVKTYPYQVLEQGEATMAELGLTPNAALHLKAASRQSAGDSLSLGGGVAAVTSLSASGPATVPPQQHAAPPPSSPTRRRVPSPALPQIPPNLHPDLLPPPVPLLCFPDSHDASDRES</sequence>
<dbReference type="PANTHER" id="PTHR23333:SF4">
    <property type="entry name" value="UBX DOMAIN-CONTAINING PROTEIN 11"/>
    <property type="match status" value="1"/>
</dbReference>